<proteinExistence type="predicted"/>
<feature type="transmembrane region" description="Helical" evidence="1">
    <location>
        <begin position="130"/>
        <end position="150"/>
    </location>
</feature>
<organism evidence="2">
    <name type="scientific">Opuntia streptacantha</name>
    <name type="common">Prickly pear cactus</name>
    <name type="synonym">Opuntia cardona</name>
    <dbReference type="NCBI Taxonomy" id="393608"/>
    <lineage>
        <taxon>Eukaryota</taxon>
        <taxon>Viridiplantae</taxon>
        <taxon>Streptophyta</taxon>
        <taxon>Embryophyta</taxon>
        <taxon>Tracheophyta</taxon>
        <taxon>Spermatophyta</taxon>
        <taxon>Magnoliopsida</taxon>
        <taxon>eudicotyledons</taxon>
        <taxon>Gunneridae</taxon>
        <taxon>Pentapetalae</taxon>
        <taxon>Caryophyllales</taxon>
        <taxon>Cactineae</taxon>
        <taxon>Cactaceae</taxon>
        <taxon>Opuntioideae</taxon>
        <taxon>Opuntia</taxon>
    </lineage>
</organism>
<keyword evidence="1" id="KW-0472">Membrane</keyword>
<accession>A0A7C9AJ75</accession>
<reference evidence="2" key="1">
    <citation type="journal article" date="2013" name="J. Plant Res.">
        <title>Effect of fungi and light on seed germination of three Opuntia species from semiarid lands of central Mexico.</title>
        <authorList>
            <person name="Delgado-Sanchez P."/>
            <person name="Jimenez-Bremont J.F."/>
            <person name="Guerrero-Gonzalez Mde L."/>
            <person name="Flores J."/>
        </authorList>
    </citation>
    <scope>NUCLEOTIDE SEQUENCE</scope>
    <source>
        <tissue evidence="2">Cladode</tissue>
    </source>
</reference>
<keyword evidence="1" id="KW-1133">Transmembrane helix</keyword>
<reference evidence="2" key="2">
    <citation type="submission" date="2020-07" db="EMBL/GenBank/DDBJ databases">
        <authorList>
            <person name="Vera ALvarez R."/>
            <person name="Arias-Moreno D.M."/>
            <person name="Jimenez-Jacinto V."/>
            <person name="Jimenez-Bremont J.F."/>
            <person name="Swaminathan K."/>
            <person name="Moose S.P."/>
            <person name="Guerrero-Gonzalez M.L."/>
            <person name="Marino-Ramirez L."/>
            <person name="Landsman D."/>
            <person name="Rodriguez-Kessler M."/>
            <person name="Delgado-Sanchez P."/>
        </authorList>
    </citation>
    <scope>NUCLEOTIDE SEQUENCE</scope>
    <source>
        <tissue evidence="2">Cladode</tissue>
    </source>
</reference>
<evidence type="ECO:0000313" key="2">
    <source>
        <dbReference type="EMBL" id="MBA4669832.1"/>
    </source>
</evidence>
<keyword evidence="1" id="KW-0812">Transmembrane</keyword>
<evidence type="ECO:0000256" key="1">
    <source>
        <dbReference type="SAM" id="Phobius"/>
    </source>
</evidence>
<dbReference type="AlphaFoldDB" id="A0A7C9AJ75"/>
<dbReference type="EMBL" id="GISG01245154">
    <property type="protein sequence ID" value="MBA4669832.1"/>
    <property type="molecule type" value="Transcribed_RNA"/>
</dbReference>
<name>A0A7C9AJ75_OPUST</name>
<sequence length="151" mass="17026">MSFLYISRPDSYKCHLPEPKSLISVSSSSSLYVACSLVGRFSLWNISSRESEDESWEISFASCVCRKGRNFLDPMFALKFSKPNFIVRHVEDNPEDGTSVPLTESELPAFNNDTLADDTVLLSTVFELDVSLLCSLMVVYLWLIASLFSLY</sequence>
<protein>
    <submittedName>
        <fullName evidence="2">Uncharacterized protein</fullName>
    </submittedName>
</protein>